<dbReference type="EMBL" id="BMMD01000002">
    <property type="protein sequence ID" value="GGJ70155.1"/>
    <property type="molecule type" value="Genomic_DNA"/>
</dbReference>
<comment type="caution">
    <text evidence="1">The sequence shown here is derived from an EMBL/GenBank/DDBJ whole genome shotgun (WGS) entry which is preliminary data.</text>
</comment>
<proteinExistence type="predicted"/>
<accession>A0A917UND2</accession>
<dbReference type="AlphaFoldDB" id="A0A917UND2"/>
<keyword evidence="2" id="KW-1185">Reference proteome</keyword>
<evidence type="ECO:0000313" key="2">
    <source>
        <dbReference type="Proteomes" id="UP000636956"/>
    </source>
</evidence>
<evidence type="ECO:0000313" key="1">
    <source>
        <dbReference type="EMBL" id="GGJ70155.1"/>
    </source>
</evidence>
<reference evidence="1" key="1">
    <citation type="journal article" date="2014" name="Int. J. Syst. Evol. Microbiol.">
        <title>Complete genome sequence of Corynebacterium casei LMG S-19264T (=DSM 44701T), isolated from a smear-ripened cheese.</title>
        <authorList>
            <consortium name="US DOE Joint Genome Institute (JGI-PGF)"/>
            <person name="Walter F."/>
            <person name="Albersmeier A."/>
            <person name="Kalinowski J."/>
            <person name="Ruckert C."/>
        </authorList>
    </citation>
    <scope>NUCLEOTIDE SEQUENCE</scope>
    <source>
        <strain evidence="1">CGMCC 1.8984</strain>
    </source>
</reference>
<reference evidence="1" key="2">
    <citation type="submission" date="2020-09" db="EMBL/GenBank/DDBJ databases">
        <authorList>
            <person name="Sun Q."/>
            <person name="Zhou Y."/>
        </authorList>
    </citation>
    <scope>NUCLEOTIDE SEQUENCE</scope>
    <source>
        <strain evidence="1">CGMCC 1.8984</strain>
    </source>
</reference>
<dbReference type="Pfam" id="PF06089">
    <property type="entry name" value="Asparaginase_II"/>
    <property type="match status" value="1"/>
</dbReference>
<name>A0A917UND2_9MICO</name>
<dbReference type="Proteomes" id="UP000636956">
    <property type="component" value="Unassembled WGS sequence"/>
</dbReference>
<dbReference type="InterPro" id="IPR010349">
    <property type="entry name" value="Asparaginase_II"/>
</dbReference>
<sequence length="330" mass="34177">MVPGTFSVSDAVELAVVERGGFIESRHAGSAVVLSPEGEVVRALGDIRTPVFPRSCLKPFQAVAVMTSGVTLRGEDAAIATASHSGTAAHVALVRGLLDRAALPVSALGCPPASPSDHVARDDLIRNGGARERIYMNCSGKHAAMLLSCVANDWPLDGYLDPEHPLQKRVLDVVERLTGERPAATAVDGCGAPVHAISLGALARGIQKITTAASSSPFALFREAAALTEAVRENPWAVGGPGQPDTIAIERLGVFAKVGAEGVMVMTAPDGTTTALKVLDGSSRATTIIALRLLADAGSIEDAVVEAVQTELDLWVMGGERRVGTVRATV</sequence>
<protein>
    <submittedName>
        <fullName evidence="1">Asparaginase</fullName>
    </submittedName>
</protein>
<dbReference type="PANTHER" id="PTHR42110">
    <property type="entry name" value="L-ASPARAGINASE, PUTATIVE (AFU_ORTHOLOGUE AFUA_3G11890)-RELATED"/>
    <property type="match status" value="1"/>
</dbReference>
<organism evidence="1 2">
    <name type="scientific">Agromyces bauzanensis</name>
    <dbReference type="NCBI Taxonomy" id="1308924"/>
    <lineage>
        <taxon>Bacteria</taxon>
        <taxon>Bacillati</taxon>
        <taxon>Actinomycetota</taxon>
        <taxon>Actinomycetes</taxon>
        <taxon>Micrococcales</taxon>
        <taxon>Microbacteriaceae</taxon>
        <taxon>Agromyces</taxon>
    </lineage>
</organism>
<gene>
    <name evidence="1" type="primary">ansA</name>
    <name evidence="1" type="ORF">GCM10011372_05020</name>
</gene>
<dbReference type="PANTHER" id="PTHR42110:SF1">
    <property type="entry name" value="L-ASPARAGINASE, PUTATIVE (AFU_ORTHOLOGUE AFUA_3G11890)-RELATED"/>
    <property type="match status" value="1"/>
</dbReference>